<evidence type="ECO:0000313" key="5">
    <source>
        <dbReference type="Proteomes" id="UP001237105"/>
    </source>
</evidence>
<protein>
    <submittedName>
        <fullName evidence="4">Gfo/Idh/MocA family oxidoreductase</fullName>
    </submittedName>
</protein>
<dbReference type="Gene3D" id="3.30.360.10">
    <property type="entry name" value="Dihydrodipicolinate Reductase, domain 2"/>
    <property type="match status" value="1"/>
</dbReference>
<dbReference type="EMBL" id="JASCIS010000051">
    <property type="protein sequence ID" value="MDI3423277.1"/>
    <property type="molecule type" value="Genomic_DNA"/>
</dbReference>
<organism evidence="4 5">
    <name type="scientific">Streptomyces luteolus</name>
    <dbReference type="NCBI Taxonomy" id="3043615"/>
    <lineage>
        <taxon>Bacteria</taxon>
        <taxon>Bacillati</taxon>
        <taxon>Actinomycetota</taxon>
        <taxon>Actinomycetes</taxon>
        <taxon>Kitasatosporales</taxon>
        <taxon>Streptomycetaceae</taxon>
        <taxon>Streptomyces</taxon>
    </lineage>
</organism>
<dbReference type="Proteomes" id="UP001237105">
    <property type="component" value="Unassembled WGS sequence"/>
</dbReference>
<evidence type="ECO:0000259" key="2">
    <source>
        <dbReference type="Pfam" id="PF01408"/>
    </source>
</evidence>
<dbReference type="InterPro" id="IPR036291">
    <property type="entry name" value="NAD(P)-bd_dom_sf"/>
</dbReference>
<keyword evidence="5" id="KW-1185">Reference proteome</keyword>
<dbReference type="Gene3D" id="3.40.50.720">
    <property type="entry name" value="NAD(P)-binding Rossmann-like Domain"/>
    <property type="match status" value="1"/>
</dbReference>
<dbReference type="SUPFAM" id="SSF51735">
    <property type="entry name" value="NAD(P)-binding Rossmann-fold domains"/>
    <property type="match status" value="1"/>
</dbReference>
<dbReference type="SUPFAM" id="SSF55347">
    <property type="entry name" value="Glyceraldehyde-3-phosphate dehydrogenase-like, C-terminal domain"/>
    <property type="match status" value="1"/>
</dbReference>
<proteinExistence type="predicted"/>
<dbReference type="Pfam" id="PF22725">
    <property type="entry name" value="GFO_IDH_MocA_C3"/>
    <property type="match status" value="1"/>
</dbReference>
<name>A0ABT6T5X0_9ACTN</name>
<dbReference type="Pfam" id="PF01408">
    <property type="entry name" value="GFO_IDH_MocA"/>
    <property type="match status" value="1"/>
</dbReference>
<evidence type="ECO:0000313" key="4">
    <source>
        <dbReference type="EMBL" id="MDI3423277.1"/>
    </source>
</evidence>
<gene>
    <name evidence="4" type="ORF">QIT00_32840</name>
</gene>
<comment type="caution">
    <text evidence="4">The sequence shown here is derived from an EMBL/GenBank/DDBJ whole genome shotgun (WGS) entry which is preliminary data.</text>
</comment>
<keyword evidence="1" id="KW-0560">Oxidoreductase</keyword>
<evidence type="ECO:0000259" key="3">
    <source>
        <dbReference type="Pfam" id="PF22725"/>
    </source>
</evidence>
<dbReference type="InterPro" id="IPR050463">
    <property type="entry name" value="Gfo/Idh/MocA_oxidrdct_glycsds"/>
</dbReference>
<dbReference type="PANTHER" id="PTHR43818">
    <property type="entry name" value="BCDNA.GH03377"/>
    <property type="match status" value="1"/>
</dbReference>
<accession>A0ABT6T5X0</accession>
<reference evidence="4 5" key="1">
    <citation type="submission" date="2023-05" db="EMBL/GenBank/DDBJ databases">
        <title>Draft genome sequence of Streptomyces sp. B-S-A12 isolated from a cave soil in Thailand.</title>
        <authorList>
            <person name="Chamroensaksri N."/>
            <person name="Muangham S."/>
        </authorList>
    </citation>
    <scope>NUCLEOTIDE SEQUENCE [LARGE SCALE GENOMIC DNA]</scope>
    <source>
        <strain evidence="4 5">B-S-A12</strain>
    </source>
</reference>
<sequence>MATPPMTPEAPQAPAEPLRVGLFGTGPWAARVHGPALAAHPDVELTGVWGRRPEAAGELATELATRAYREVDALIADVDVAAFALPPDVQAHIAARAARAGRHLLLDKPVATDVAVARDLVDAAASVASVVFFTLRFSAASGPWLAEQVAADGWFTGRAEWLGSIFAPDTTSPYPASPWRHEKGALWDVGPHALSLLVPALGDVTSVTAARGPLDTTHLLLRHHSGASSVATLSLTAPEKAGGVTVELRGASGVATLPEVWGEGPVDAYARAVDALLTAARTGIPHACDVRFGLRVTEILAVAEGLLG</sequence>
<feature type="domain" description="Gfo/Idh/MocA-like oxidoreductase N-terminal" evidence="2">
    <location>
        <begin position="18"/>
        <end position="131"/>
    </location>
</feature>
<dbReference type="InterPro" id="IPR000683">
    <property type="entry name" value="Gfo/Idh/MocA-like_OxRdtase_N"/>
</dbReference>
<dbReference type="RefSeq" id="WP_282539118.1">
    <property type="nucleotide sequence ID" value="NZ_JASCIS010000051.1"/>
</dbReference>
<evidence type="ECO:0000256" key="1">
    <source>
        <dbReference type="ARBA" id="ARBA00023002"/>
    </source>
</evidence>
<dbReference type="InterPro" id="IPR055170">
    <property type="entry name" value="GFO_IDH_MocA-like_dom"/>
</dbReference>
<dbReference type="PANTHER" id="PTHR43818:SF11">
    <property type="entry name" value="BCDNA.GH03377"/>
    <property type="match status" value="1"/>
</dbReference>
<feature type="domain" description="GFO/IDH/MocA-like oxidoreductase" evidence="3">
    <location>
        <begin position="173"/>
        <end position="254"/>
    </location>
</feature>